<dbReference type="Pfam" id="PF05046">
    <property type="entry name" value="Img2"/>
    <property type="match status" value="1"/>
</dbReference>
<evidence type="ECO:0000256" key="3">
    <source>
        <dbReference type="ARBA" id="ARBA00022980"/>
    </source>
</evidence>
<sequence>MGMGARVLPAVRLSTLIHARHESTVSSSEPNEEAQPSPAAIRYPYYVSRVGMSGLSLPVYTDIRHGGSQWFTQIRKVEGDAAALCRDIFEEFGWGDPFDKANPYSQILVRISKSAGPKTVFLRTNLSREIKSWLEHRGF</sequence>
<dbReference type="GO" id="GO:0006412">
    <property type="term" value="P:translation"/>
    <property type="evidence" value="ECO:0007669"/>
    <property type="project" value="InterPro"/>
</dbReference>
<evidence type="ECO:0000313" key="8">
    <source>
        <dbReference type="Proteomes" id="UP000037751"/>
    </source>
</evidence>
<dbReference type="RefSeq" id="XP_017991786.1">
    <property type="nucleotide sequence ID" value="XM_018138344.1"/>
</dbReference>
<dbReference type="GO" id="GO:0005762">
    <property type="term" value="C:mitochondrial large ribosomal subunit"/>
    <property type="evidence" value="ECO:0007669"/>
    <property type="project" value="TreeGrafter"/>
</dbReference>
<dbReference type="GO" id="GO:0003735">
    <property type="term" value="F:structural constituent of ribosome"/>
    <property type="evidence" value="ECO:0007669"/>
    <property type="project" value="InterPro"/>
</dbReference>
<dbReference type="Gene3D" id="3.30.780.10">
    <property type="entry name" value="SUI1-like domain"/>
    <property type="match status" value="1"/>
</dbReference>
<keyword evidence="4" id="KW-0496">Mitochondrion</keyword>
<dbReference type="VEuPathDB" id="FungiDB:Malapachy_3885"/>
<evidence type="ECO:0000256" key="2">
    <source>
        <dbReference type="ARBA" id="ARBA00005677"/>
    </source>
</evidence>
<dbReference type="GeneID" id="28730220"/>
<comment type="caution">
    <text evidence="7">The sequence shown here is derived from an EMBL/GenBank/DDBJ whole genome shotgun (WGS) entry which is preliminary data.</text>
</comment>
<dbReference type="STRING" id="77020.A0A0M8MTQ4"/>
<gene>
    <name evidence="7" type="ORF">Malapachy_3885</name>
</gene>
<dbReference type="PANTHER" id="PTHR13477:SF0">
    <property type="entry name" value="LARGE RIBOSOMAL SUBUNIT PROTEIN ML49"/>
    <property type="match status" value="1"/>
</dbReference>
<evidence type="ECO:0000313" key="7">
    <source>
        <dbReference type="EMBL" id="KOS14154.1"/>
    </source>
</evidence>
<proteinExistence type="inferred from homology"/>
<accession>A0A0M8MTQ4</accession>
<dbReference type="InterPro" id="IPR007740">
    <property type="entry name" value="Ribosomal_mL49"/>
</dbReference>
<comment type="similarity">
    <text evidence="2">Belongs to the mitochondrion-specific ribosomal protein mL49 family.</text>
</comment>
<keyword evidence="5" id="KW-0687">Ribonucleoprotein</keyword>
<evidence type="ECO:0000256" key="4">
    <source>
        <dbReference type="ARBA" id="ARBA00023128"/>
    </source>
</evidence>
<dbReference type="Proteomes" id="UP000037751">
    <property type="component" value="Unassembled WGS sequence"/>
</dbReference>
<name>A0A0M8MTQ4_9BASI</name>
<dbReference type="PANTHER" id="PTHR13477">
    <property type="entry name" value="MITOCHONDRIAL 39S RIBOSOMAL PROTEIN L49"/>
    <property type="match status" value="1"/>
</dbReference>
<keyword evidence="8" id="KW-1185">Reference proteome</keyword>
<evidence type="ECO:0000256" key="5">
    <source>
        <dbReference type="ARBA" id="ARBA00023274"/>
    </source>
</evidence>
<dbReference type="AlphaFoldDB" id="A0A0M8MTQ4"/>
<organism evidence="7 8">
    <name type="scientific">Malassezia pachydermatis</name>
    <dbReference type="NCBI Taxonomy" id="77020"/>
    <lineage>
        <taxon>Eukaryota</taxon>
        <taxon>Fungi</taxon>
        <taxon>Dikarya</taxon>
        <taxon>Basidiomycota</taxon>
        <taxon>Ustilaginomycotina</taxon>
        <taxon>Malasseziomycetes</taxon>
        <taxon>Malasseziales</taxon>
        <taxon>Malasseziaceae</taxon>
        <taxon>Malassezia</taxon>
    </lineage>
</organism>
<dbReference type="EMBL" id="LGAV01000004">
    <property type="protein sequence ID" value="KOS14154.1"/>
    <property type="molecule type" value="Genomic_DNA"/>
</dbReference>
<comment type="subcellular location">
    <subcellularLocation>
        <location evidence="1">Mitochondrion</location>
    </subcellularLocation>
</comment>
<keyword evidence="3 7" id="KW-0689">Ribosomal protein</keyword>
<evidence type="ECO:0000256" key="6">
    <source>
        <dbReference type="ARBA" id="ARBA00035191"/>
    </source>
</evidence>
<dbReference type="OrthoDB" id="19439at2759"/>
<evidence type="ECO:0000256" key="1">
    <source>
        <dbReference type="ARBA" id="ARBA00004173"/>
    </source>
</evidence>
<protein>
    <recommendedName>
        <fullName evidence="6">Large ribosomal subunit protein mL49</fullName>
    </recommendedName>
</protein>
<reference evidence="7 8" key="1">
    <citation type="submission" date="2015-07" db="EMBL/GenBank/DDBJ databases">
        <title>Draft Genome Sequence of Malassezia furfur CBS1878 and Malassezia pachydermatis CBS1879.</title>
        <authorList>
            <person name="Triana S."/>
            <person name="Ohm R."/>
            <person name="Gonzalez A."/>
            <person name="DeCock H."/>
            <person name="Restrepo S."/>
            <person name="Celis A."/>
        </authorList>
    </citation>
    <scope>NUCLEOTIDE SEQUENCE [LARGE SCALE GENOMIC DNA]</scope>
    <source>
        <strain evidence="7 8">CBS 1879</strain>
    </source>
</reference>